<gene>
    <name evidence="1" type="ORF">AWM79_13225</name>
</gene>
<dbReference type="KEGG" id="pagb:AWM79_13225"/>
<proteinExistence type="predicted"/>
<dbReference type="AlphaFoldDB" id="A0A0X1T2X8"/>
<dbReference type="Proteomes" id="UP000063229">
    <property type="component" value="Chromosome"/>
</dbReference>
<dbReference type="EMBL" id="CP014135">
    <property type="protein sequence ID" value="AMB86209.1"/>
    <property type="molecule type" value="Genomic_DNA"/>
</dbReference>
<name>A0A0X1T2X8_PSEAA</name>
<evidence type="ECO:0000313" key="1">
    <source>
        <dbReference type="EMBL" id="AMB86209.1"/>
    </source>
</evidence>
<accession>A0A0X1T2X8</accession>
<keyword evidence="2" id="KW-1185">Reference proteome</keyword>
<reference evidence="1 2" key="1">
    <citation type="submission" date="2016-01" db="EMBL/GenBank/DDBJ databases">
        <authorList>
            <person name="McClelland M."/>
            <person name="Jain A."/>
            <person name="Saraogi P."/>
            <person name="Mendelson R."/>
            <person name="Westerman R."/>
            <person name="SanMiguel P."/>
            <person name="Csonka L."/>
        </authorList>
    </citation>
    <scope>NUCLEOTIDE SEQUENCE [LARGE SCALE GENOMIC DNA]</scope>
    <source>
        <strain evidence="1 2">NCPPB 2472</strain>
    </source>
</reference>
<dbReference type="OrthoDB" id="5731249at2"/>
<dbReference type="STRING" id="46677.AWM79_13225"/>
<dbReference type="RefSeq" id="WP_017132155.1">
    <property type="nucleotide sequence ID" value="NZ_CP014135.1"/>
</dbReference>
<protein>
    <submittedName>
        <fullName evidence="1">Uncharacterized protein</fullName>
    </submittedName>
</protein>
<evidence type="ECO:0000313" key="2">
    <source>
        <dbReference type="Proteomes" id="UP000063229"/>
    </source>
</evidence>
<organism evidence="1 2">
    <name type="scientific">Pseudomonas agarici</name>
    <dbReference type="NCBI Taxonomy" id="46677"/>
    <lineage>
        <taxon>Bacteria</taxon>
        <taxon>Pseudomonadati</taxon>
        <taxon>Pseudomonadota</taxon>
        <taxon>Gammaproteobacteria</taxon>
        <taxon>Pseudomonadales</taxon>
        <taxon>Pseudomonadaceae</taxon>
        <taxon>Pseudomonas</taxon>
    </lineage>
</organism>
<sequence>MNTAALREQIQRAHQHEAATGQLTRQLEVQLPHLHPAIQLPQIDAKGVMTRFVTTYIDLVPDLLDAANEVAREAGIESQITPVLKIAEQFFLQPPTLLDGHIGLASLLDEAYLAHRLVEEVNDLYIVHFGQALIPLDTTVANLIAHQLIGEDFANQLDGAVHHAVDEMLDEESFALESVEAYRDRLNDPNTEAAWKRQPCLSRQLGVELELKHPTP</sequence>